<dbReference type="EMBL" id="AP023366">
    <property type="protein sequence ID" value="BCJ87020.1"/>
    <property type="molecule type" value="Genomic_DNA"/>
</dbReference>
<dbReference type="InterPro" id="IPR050706">
    <property type="entry name" value="Cyclic-di-GMP_PDE-like"/>
</dbReference>
<proteinExistence type="predicted"/>
<dbReference type="InterPro" id="IPR001633">
    <property type="entry name" value="EAL_dom"/>
</dbReference>
<gene>
    <name evidence="2" type="ORF">skT53_20050</name>
</gene>
<feature type="domain" description="EAL" evidence="1">
    <location>
        <begin position="3"/>
        <end position="248"/>
    </location>
</feature>
<evidence type="ECO:0000313" key="3">
    <source>
        <dbReference type="Proteomes" id="UP000593802"/>
    </source>
</evidence>
<dbReference type="InterPro" id="IPR035919">
    <property type="entry name" value="EAL_sf"/>
</dbReference>
<name>A0A7I8DEN9_9BACL</name>
<dbReference type="GO" id="GO:0071111">
    <property type="term" value="F:cyclic-guanylate-specific phosphodiesterase activity"/>
    <property type="evidence" value="ECO:0007669"/>
    <property type="project" value="InterPro"/>
</dbReference>
<sequence>MQQEPIPKDLKPVILFNILYHETLELAVQPIVDLRTGRVEAVEILSRSPGGVLLPDEMFRLARQHGVLEHLTLLSCKKLTEHIHKLTPFVQKGLFFNIEADVNCHTMRRAVEMLNSVAQTPVVFEITEHMPSVFLWKPFLEEQGISLAMDDLGKGNSNMVELLNLKPHYVKICTEIVFDLHKSGVKAIMIEQFKRIGDSLNLQIIAEGIESLEDLKKLREMGIEYGQGYYFSKPSLIEQIPMDEWKAGFQSRF</sequence>
<dbReference type="SMART" id="SM00052">
    <property type="entry name" value="EAL"/>
    <property type="match status" value="1"/>
</dbReference>
<dbReference type="AlphaFoldDB" id="A0A7I8DEN9"/>
<protein>
    <recommendedName>
        <fullName evidence="1">EAL domain-containing protein</fullName>
    </recommendedName>
</protein>
<evidence type="ECO:0000259" key="1">
    <source>
        <dbReference type="PROSITE" id="PS50883"/>
    </source>
</evidence>
<dbReference type="SUPFAM" id="SSF141868">
    <property type="entry name" value="EAL domain-like"/>
    <property type="match status" value="1"/>
</dbReference>
<dbReference type="Pfam" id="PF00563">
    <property type="entry name" value="EAL"/>
    <property type="match status" value="1"/>
</dbReference>
<evidence type="ECO:0000313" key="2">
    <source>
        <dbReference type="EMBL" id="BCJ87020.1"/>
    </source>
</evidence>
<dbReference type="KEGG" id="eff:skT53_20050"/>
<keyword evidence="3" id="KW-1185">Reference proteome</keyword>
<dbReference type="CDD" id="cd01948">
    <property type="entry name" value="EAL"/>
    <property type="match status" value="1"/>
</dbReference>
<dbReference type="Gene3D" id="3.20.20.450">
    <property type="entry name" value="EAL domain"/>
    <property type="match status" value="1"/>
</dbReference>
<dbReference type="PROSITE" id="PS50883">
    <property type="entry name" value="EAL"/>
    <property type="match status" value="1"/>
</dbReference>
<accession>A0A7I8DEN9</accession>
<dbReference type="Proteomes" id="UP000593802">
    <property type="component" value="Chromosome"/>
</dbReference>
<reference evidence="2 3" key="1">
    <citation type="submission" date="2020-08" db="EMBL/GenBank/DDBJ databases">
        <title>Complete Genome Sequence of Effusibacillus dendaii Strain skT53, Isolated from Farmland soil.</title>
        <authorList>
            <person name="Konishi T."/>
            <person name="Kawasaki H."/>
        </authorList>
    </citation>
    <scope>NUCLEOTIDE SEQUENCE [LARGE SCALE GENOMIC DNA]</scope>
    <source>
        <strain evidence="3">skT53</strain>
    </source>
</reference>
<dbReference type="PANTHER" id="PTHR33121:SF76">
    <property type="entry name" value="SIGNALING PROTEIN"/>
    <property type="match status" value="1"/>
</dbReference>
<dbReference type="PANTHER" id="PTHR33121">
    <property type="entry name" value="CYCLIC DI-GMP PHOSPHODIESTERASE PDEF"/>
    <property type="match status" value="1"/>
</dbReference>
<organism evidence="2 3">
    <name type="scientific">Effusibacillus dendaii</name>
    <dbReference type="NCBI Taxonomy" id="2743772"/>
    <lineage>
        <taxon>Bacteria</taxon>
        <taxon>Bacillati</taxon>
        <taxon>Bacillota</taxon>
        <taxon>Bacilli</taxon>
        <taxon>Bacillales</taxon>
        <taxon>Alicyclobacillaceae</taxon>
        <taxon>Effusibacillus</taxon>
    </lineage>
</organism>
<dbReference type="RefSeq" id="WP_226375179.1">
    <property type="nucleotide sequence ID" value="NZ_AP023366.1"/>
</dbReference>